<dbReference type="GO" id="GO:0016405">
    <property type="term" value="F:CoA-ligase activity"/>
    <property type="evidence" value="ECO:0007669"/>
    <property type="project" value="TreeGrafter"/>
</dbReference>
<dbReference type="AlphaFoldDB" id="A0A162PVJ5"/>
<keyword evidence="4" id="KW-0436">Ligase</keyword>
<evidence type="ECO:0000259" key="3">
    <source>
        <dbReference type="Pfam" id="PF00501"/>
    </source>
</evidence>
<reference evidence="4 5" key="1">
    <citation type="submission" date="2016-03" db="EMBL/GenBank/DDBJ databases">
        <title>EvidentialGene: Evidence-directed Construction of Genes on Genomes.</title>
        <authorList>
            <person name="Gilbert D.G."/>
            <person name="Choi J.-H."/>
            <person name="Mockaitis K."/>
            <person name="Colbourne J."/>
            <person name="Pfrender M."/>
        </authorList>
    </citation>
    <scope>NUCLEOTIDE SEQUENCE [LARGE SCALE GENOMIC DNA]</scope>
    <source>
        <strain evidence="4 5">Xinb3</strain>
        <tissue evidence="4">Complete organism</tissue>
    </source>
</reference>
<evidence type="ECO:0000313" key="5">
    <source>
        <dbReference type="Proteomes" id="UP000076858"/>
    </source>
</evidence>
<protein>
    <submittedName>
        <fullName evidence="4">4-coumarate--CoA ligase 3</fullName>
    </submittedName>
</protein>
<gene>
    <name evidence="4" type="ORF">APZ42_014462</name>
</gene>
<evidence type="ECO:0000313" key="4">
    <source>
        <dbReference type="EMBL" id="KZS19186.1"/>
    </source>
</evidence>
<feature type="domain" description="AMP-dependent synthetase/ligase" evidence="3">
    <location>
        <begin position="69"/>
        <end position="185"/>
    </location>
</feature>
<dbReference type="InterPro" id="IPR000873">
    <property type="entry name" value="AMP-dep_synth/lig_dom"/>
</dbReference>
<comment type="subcellular location">
    <subcellularLocation>
        <location evidence="1">Peroxisome</location>
    </subcellularLocation>
</comment>
<dbReference type="PANTHER" id="PTHR24096">
    <property type="entry name" value="LONG-CHAIN-FATTY-ACID--COA LIGASE"/>
    <property type="match status" value="1"/>
</dbReference>
<dbReference type="Gene3D" id="3.40.50.12780">
    <property type="entry name" value="N-terminal domain of ligase-like"/>
    <property type="match status" value="1"/>
</dbReference>
<dbReference type="Proteomes" id="UP000076858">
    <property type="component" value="Unassembled WGS sequence"/>
</dbReference>
<dbReference type="Pfam" id="PF00501">
    <property type="entry name" value="AMP-binding"/>
    <property type="match status" value="1"/>
</dbReference>
<name>A0A162PVJ5_9CRUS</name>
<comment type="caution">
    <text evidence="4">The sequence shown here is derived from an EMBL/GenBank/DDBJ whole genome shotgun (WGS) entry which is preliminary data.</text>
</comment>
<accession>A0A162PVJ5</accession>
<evidence type="ECO:0000256" key="1">
    <source>
        <dbReference type="ARBA" id="ARBA00004275"/>
    </source>
</evidence>
<keyword evidence="5" id="KW-1185">Reference proteome</keyword>
<sequence>MSLNIRSSLRQALLLANQATNGQKAALGQLAPSFKMNPTPVASKFENNIVTSPFGDCKLHDMSMVQKLFESASRWPTKIATECGVTGRKYSYEMMRQLIRRFGSALTRMGFQKGEVFAIISPNIPEFPIALYGASGAGMPVSLVNPTYTAEEMARQLSINGATALFGVAPMAATLKEVARLCPTIRRIILLGPPQEGIVSFQEMAQDSGDLFNENLDVR</sequence>
<evidence type="ECO:0000256" key="2">
    <source>
        <dbReference type="ARBA" id="ARBA00023140"/>
    </source>
</evidence>
<dbReference type="EMBL" id="LRGB01000437">
    <property type="protein sequence ID" value="KZS19186.1"/>
    <property type="molecule type" value="Genomic_DNA"/>
</dbReference>
<dbReference type="STRING" id="35525.A0A162PVJ5"/>
<dbReference type="GO" id="GO:0005777">
    <property type="term" value="C:peroxisome"/>
    <property type="evidence" value="ECO:0007669"/>
    <property type="project" value="UniProtKB-SubCell"/>
</dbReference>
<dbReference type="InterPro" id="IPR042099">
    <property type="entry name" value="ANL_N_sf"/>
</dbReference>
<dbReference type="SUPFAM" id="SSF56801">
    <property type="entry name" value="Acetyl-CoA synthetase-like"/>
    <property type="match status" value="1"/>
</dbReference>
<dbReference type="PANTHER" id="PTHR24096:SF422">
    <property type="entry name" value="BCDNA.GH02901"/>
    <property type="match status" value="1"/>
</dbReference>
<organism evidence="4 5">
    <name type="scientific">Daphnia magna</name>
    <dbReference type="NCBI Taxonomy" id="35525"/>
    <lineage>
        <taxon>Eukaryota</taxon>
        <taxon>Metazoa</taxon>
        <taxon>Ecdysozoa</taxon>
        <taxon>Arthropoda</taxon>
        <taxon>Crustacea</taxon>
        <taxon>Branchiopoda</taxon>
        <taxon>Diplostraca</taxon>
        <taxon>Cladocera</taxon>
        <taxon>Anomopoda</taxon>
        <taxon>Daphniidae</taxon>
        <taxon>Daphnia</taxon>
    </lineage>
</organism>
<keyword evidence="2" id="KW-0576">Peroxisome</keyword>
<proteinExistence type="predicted"/>